<dbReference type="AlphaFoldDB" id="A0AA40E1V4"/>
<evidence type="ECO:0000259" key="3">
    <source>
        <dbReference type="PROSITE" id="PS50157"/>
    </source>
</evidence>
<dbReference type="InterPro" id="IPR013087">
    <property type="entry name" value="Znf_C2H2_type"/>
</dbReference>
<protein>
    <recommendedName>
        <fullName evidence="3">C2H2-type domain-containing protein</fullName>
    </recommendedName>
</protein>
<dbReference type="InterPro" id="IPR036236">
    <property type="entry name" value="Znf_C2H2_sf"/>
</dbReference>
<name>A0AA40E1V4_9PEZI</name>
<keyword evidence="1" id="KW-0863">Zinc-finger</keyword>
<feature type="domain" description="C2H2-type" evidence="3">
    <location>
        <begin position="24"/>
        <end position="51"/>
    </location>
</feature>
<evidence type="ECO:0000256" key="2">
    <source>
        <dbReference type="SAM" id="MobiDB-lite"/>
    </source>
</evidence>
<dbReference type="Proteomes" id="UP001172102">
    <property type="component" value="Unassembled WGS sequence"/>
</dbReference>
<dbReference type="SMART" id="SM00355">
    <property type="entry name" value="ZnF_C2H2"/>
    <property type="match status" value="2"/>
</dbReference>
<gene>
    <name evidence="4" type="ORF">B0H67DRAFT_657677</name>
</gene>
<feature type="compositionally biased region" description="Acidic residues" evidence="2">
    <location>
        <begin position="411"/>
        <end position="420"/>
    </location>
</feature>
<dbReference type="GO" id="GO:0008270">
    <property type="term" value="F:zinc ion binding"/>
    <property type="evidence" value="ECO:0007669"/>
    <property type="project" value="UniProtKB-KW"/>
</dbReference>
<keyword evidence="1" id="KW-0862">Zinc</keyword>
<accession>A0AA40E1V4</accession>
<feature type="region of interest" description="Disordered" evidence="2">
    <location>
        <begin position="289"/>
        <end position="316"/>
    </location>
</feature>
<feature type="region of interest" description="Disordered" evidence="2">
    <location>
        <begin position="457"/>
        <end position="477"/>
    </location>
</feature>
<evidence type="ECO:0000313" key="5">
    <source>
        <dbReference type="Proteomes" id="UP001172102"/>
    </source>
</evidence>
<keyword evidence="1" id="KW-0479">Metal-binding</keyword>
<reference evidence="4" key="1">
    <citation type="submission" date="2023-06" db="EMBL/GenBank/DDBJ databases">
        <title>Genome-scale phylogeny and comparative genomics of the fungal order Sordariales.</title>
        <authorList>
            <consortium name="Lawrence Berkeley National Laboratory"/>
            <person name="Hensen N."/>
            <person name="Bonometti L."/>
            <person name="Westerberg I."/>
            <person name="Brannstrom I.O."/>
            <person name="Guillou S."/>
            <person name="Cros-Aarteil S."/>
            <person name="Calhoun S."/>
            <person name="Haridas S."/>
            <person name="Kuo A."/>
            <person name="Mondo S."/>
            <person name="Pangilinan J."/>
            <person name="Riley R."/>
            <person name="Labutti K."/>
            <person name="Andreopoulos B."/>
            <person name="Lipzen A."/>
            <person name="Chen C."/>
            <person name="Yanf M."/>
            <person name="Daum C."/>
            <person name="Ng V."/>
            <person name="Clum A."/>
            <person name="Steindorff A."/>
            <person name="Ohm R."/>
            <person name="Martin F."/>
            <person name="Silar P."/>
            <person name="Natvig D."/>
            <person name="Lalanne C."/>
            <person name="Gautier V."/>
            <person name="Ament-Velasquez S.L."/>
            <person name="Kruys A."/>
            <person name="Hutchinson M.I."/>
            <person name="Powell A.J."/>
            <person name="Barry K."/>
            <person name="Miller A.N."/>
            <person name="Grigoriev I.V."/>
            <person name="Debuchy R."/>
            <person name="Gladieux P."/>
            <person name="Thoren M.H."/>
            <person name="Johannesson H."/>
        </authorList>
    </citation>
    <scope>NUCLEOTIDE SEQUENCE</scope>
    <source>
        <strain evidence="4">SMH4607-1</strain>
    </source>
</reference>
<feature type="region of interest" description="Disordered" evidence="2">
    <location>
        <begin position="356"/>
        <end position="420"/>
    </location>
</feature>
<evidence type="ECO:0000256" key="1">
    <source>
        <dbReference type="PROSITE-ProRule" id="PRU00042"/>
    </source>
</evidence>
<feature type="compositionally biased region" description="Basic and acidic residues" evidence="2">
    <location>
        <begin position="467"/>
        <end position="477"/>
    </location>
</feature>
<proteinExistence type="predicted"/>
<feature type="compositionally biased region" description="Basic and acidic residues" evidence="2">
    <location>
        <begin position="167"/>
        <end position="209"/>
    </location>
</feature>
<feature type="region of interest" description="Disordered" evidence="2">
    <location>
        <begin position="144"/>
        <end position="255"/>
    </location>
</feature>
<dbReference type="SUPFAM" id="SSF57667">
    <property type="entry name" value="beta-beta-alpha zinc fingers"/>
    <property type="match status" value="1"/>
</dbReference>
<organism evidence="4 5">
    <name type="scientific">Lasiosphaeris hirsuta</name>
    <dbReference type="NCBI Taxonomy" id="260670"/>
    <lineage>
        <taxon>Eukaryota</taxon>
        <taxon>Fungi</taxon>
        <taxon>Dikarya</taxon>
        <taxon>Ascomycota</taxon>
        <taxon>Pezizomycotina</taxon>
        <taxon>Sordariomycetes</taxon>
        <taxon>Sordariomycetidae</taxon>
        <taxon>Sordariales</taxon>
        <taxon>Lasiosphaeriaceae</taxon>
        <taxon>Lasiosphaeris</taxon>
    </lineage>
</organism>
<keyword evidence="5" id="KW-1185">Reference proteome</keyword>
<dbReference type="PROSITE" id="PS00028">
    <property type="entry name" value="ZINC_FINGER_C2H2_1"/>
    <property type="match status" value="1"/>
</dbReference>
<dbReference type="EMBL" id="JAUKUA010000002">
    <property type="protein sequence ID" value="KAK0724879.1"/>
    <property type="molecule type" value="Genomic_DNA"/>
</dbReference>
<comment type="caution">
    <text evidence="4">The sequence shown here is derived from an EMBL/GenBank/DDBJ whole genome shotgun (WGS) entry which is preliminary data.</text>
</comment>
<feature type="compositionally biased region" description="Polar residues" evidence="2">
    <location>
        <begin position="392"/>
        <end position="402"/>
    </location>
</feature>
<dbReference type="Gene3D" id="3.30.160.60">
    <property type="entry name" value="Classic Zinc Finger"/>
    <property type="match status" value="1"/>
</dbReference>
<evidence type="ECO:0000313" key="4">
    <source>
        <dbReference type="EMBL" id="KAK0724879.1"/>
    </source>
</evidence>
<dbReference type="PROSITE" id="PS50157">
    <property type="entry name" value="ZINC_FINGER_C2H2_2"/>
    <property type="match status" value="1"/>
</dbReference>
<sequence>MESVTDAVASEGASLKPPDAPSPLVCPHCQRIFFRLVDLNKHAKSHSRPFKCPNTTCIYHEYGFADTRDRERHVKDKHLSLPEIFYCMFSALPWWDGLGEEPGNVALVEGFTITTGSSAASQFLSTALKNEGWVVGVSDRSLSSAERPSVNGRFLTTSQPEVGLRPGHFEKAAERERERRKANREAGKEERDRETERLRKRFENGRTEEIDTISSKNFKISRRNRRDSYVEPPRQSAPRPQNTMPPPSPGARQRLPYMAPYQQPSQGTREPAATQRVVVHPSVMIYSDSIDDEDDSYSPYPLPPKSSLRQGTDEDPWEKKIASSHYLETTSSSSRIYTPYTNLVLLPDRLDLEAASENDNRRYSDTSSKTHGDSRLHDPYASTLVDSEKQDMTSGWVNADSTSGEDHDSPYEADEADEADDLADTSYVRGFEEESRPVSPFQGDELGESIAIMGQARKTPVGVQRTFRRDPAAQEDA</sequence>
<feature type="compositionally biased region" description="Basic and acidic residues" evidence="2">
    <location>
        <begin position="356"/>
        <end position="378"/>
    </location>
</feature>